<dbReference type="GO" id="GO:0000162">
    <property type="term" value="P:L-tryptophan biosynthetic process"/>
    <property type="evidence" value="ECO:0007669"/>
    <property type="project" value="UniProtKB-UniRule"/>
</dbReference>
<reference evidence="11 12" key="1">
    <citation type="submission" date="2018-01" db="EMBL/GenBank/DDBJ databases">
        <title>Bacillus asahii Genome sequencing and assembly.</title>
        <authorList>
            <person name="Jiang H."/>
            <person name="Feng Y."/>
            <person name="Zhao F."/>
            <person name="Lin X."/>
        </authorList>
    </citation>
    <scope>NUCLEOTIDE SEQUENCE [LARGE SCALE GENOMIC DNA]</scope>
    <source>
        <strain evidence="11 12">OM18</strain>
    </source>
</reference>
<evidence type="ECO:0000256" key="2">
    <source>
        <dbReference type="ARBA" id="ARBA00004664"/>
    </source>
</evidence>
<dbReference type="Proteomes" id="UP000283095">
    <property type="component" value="Chromosome"/>
</dbReference>
<dbReference type="OrthoDB" id="9786954at2"/>
<comment type="similarity">
    <text evidence="3 10">Belongs to the TrpF family.</text>
</comment>
<dbReference type="PANTHER" id="PTHR42894:SF1">
    <property type="entry name" value="N-(5'-PHOSPHORIBOSYL)ANTHRANILATE ISOMERASE"/>
    <property type="match status" value="1"/>
</dbReference>
<evidence type="ECO:0000256" key="9">
    <source>
        <dbReference type="ARBA" id="ARBA00023235"/>
    </source>
</evidence>
<evidence type="ECO:0000313" key="11">
    <source>
        <dbReference type="EMBL" id="AZV42117.1"/>
    </source>
</evidence>
<dbReference type="UniPathway" id="UPA00035">
    <property type="reaction ID" value="UER00042"/>
</dbReference>
<name>A0A3Q9RLA8_9BACI</name>
<evidence type="ECO:0000256" key="7">
    <source>
        <dbReference type="ARBA" id="ARBA00022822"/>
    </source>
</evidence>
<proteinExistence type="inferred from homology"/>
<keyword evidence="8 10" id="KW-0057">Aromatic amino acid biosynthesis</keyword>
<evidence type="ECO:0000256" key="4">
    <source>
        <dbReference type="ARBA" id="ARBA00012572"/>
    </source>
</evidence>
<accession>A0A3Q9RLA8</accession>
<dbReference type="EMBL" id="CP026095">
    <property type="protein sequence ID" value="AZV42117.1"/>
    <property type="molecule type" value="Genomic_DNA"/>
</dbReference>
<keyword evidence="7 10" id="KW-0822">Tryptophan biosynthesis</keyword>
<comment type="catalytic activity">
    <reaction evidence="1 10">
        <text>N-(5-phospho-beta-D-ribosyl)anthranilate = 1-(2-carboxyphenylamino)-1-deoxy-D-ribulose 5-phosphate</text>
        <dbReference type="Rhea" id="RHEA:21540"/>
        <dbReference type="ChEBI" id="CHEBI:18277"/>
        <dbReference type="ChEBI" id="CHEBI:58613"/>
        <dbReference type="EC" id="5.3.1.24"/>
    </reaction>
</comment>
<dbReference type="InterPro" id="IPR013785">
    <property type="entry name" value="Aldolase_TIM"/>
</dbReference>
<dbReference type="RefSeq" id="WP_127759662.1">
    <property type="nucleotide sequence ID" value="NZ_CP026095.1"/>
</dbReference>
<evidence type="ECO:0000256" key="3">
    <source>
        <dbReference type="ARBA" id="ARBA00007571"/>
    </source>
</evidence>
<evidence type="ECO:0000256" key="1">
    <source>
        <dbReference type="ARBA" id="ARBA00001164"/>
    </source>
</evidence>
<evidence type="ECO:0000256" key="6">
    <source>
        <dbReference type="ARBA" id="ARBA00022605"/>
    </source>
</evidence>
<organism evidence="11 12">
    <name type="scientific">Peribacillus asahii</name>
    <dbReference type="NCBI Taxonomy" id="228899"/>
    <lineage>
        <taxon>Bacteria</taxon>
        <taxon>Bacillati</taxon>
        <taxon>Bacillota</taxon>
        <taxon>Bacilli</taxon>
        <taxon>Bacillales</taxon>
        <taxon>Bacillaceae</taxon>
        <taxon>Peribacillus</taxon>
    </lineage>
</organism>
<dbReference type="PANTHER" id="PTHR42894">
    <property type="entry name" value="N-(5'-PHOSPHORIBOSYL)ANTHRANILATE ISOMERASE"/>
    <property type="match status" value="1"/>
</dbReference>
<evidence type="ECO:0000256" key="10">
    <source>
        <dbReference type="HAMAP-Rule" id="MF_00135"/>
    </source>
</evidence>
<dbReference type="CDD" id="cd00405">
    <property type="entry name" value="PRAI"/>
    <property type="match status" value="1"/>
</dbReference>
<dbReference type="Pfam" id="PF00697">
    <property type="entry name" value="PRAI"/>
    <property type="match status" value="1"/>
</dbReference>
<keyword evidence="6 10" id="KW-0028">Amino-acid biosynthesis</keyword>
<dbReference type="Gene3D" id="3.20.20.70">
    <property type="entry name" value="Aldolase class I"/>
    <property type="match status" value="1"/>
</dbReference>
<protein>
    <recommendedName>
        <fullName evidence="5 10">N-(5'-phosphoribosyl)anthranilate isomerase</fullName>
        <shortName evidence="10">PRAI</shortName>
        <ecNumber evidence="4 10">5.3.1.24</ecNumber>
    </recommendedName>
</protein>
<evidence type="ECO:0000313" key="12">
    <source>
        <dbReference type="Proteomes" id="UP000283095"/>
    </source>
</evidence>
<dbReference type="HAMAP" id="MF_00135">
    <property type="entry name" value="PRAI"/>
    <property type="match status" value="1"/>
</dbReference>
<dbReference type="EC" id="5.3.1.24" evidence="4 10"/>
<dbReference type="InterPro" id="IPR011060">
    <property type="entry name" value="RibuloseP-bd_barrel"/>
</dbReference>
<dbReference type="KEGG" id="pasa:BAOM_1507"/>
<dbReference type="GO" id="GO:0004640">
    <property type="term" value="F:phosphoribosylanthranilate isomerase activity"/>
    <property type="evidence" value="ECO:0007669"/>
    <property type="project" value="UniProtKB-UniRule"/>
</dbReference>
<sequence>MFVKICGVKTVEAAQIAADAGTDFIGFIFAESSRKIEPEEACAIAKELPQHIKKVGVFSNQSEADIIRTAALAGLDYIQLHGQESAEFASRMPLPVIKAFSIESSADFTKLVNYPADYYLVDLPKNPKSAERAKTLDWNALADASLPFEKIILAGGLTADNVAEAIQVVKPFGVDVASGVETDGVKDEQKIRAFVLQAKQSTTETRNE</sequence>
<comment type="pathway">
    <text evidence="2 10">Amino-acid biosynthesis; L-tryptophan biosynthesis; L-tryptophan from chorismate: step 3/5.</text>
</comment>
<dbReference type="InterPro" id="IPR001240">
    <property type="entry name" value="PRAI_dom"/>
</dbReference>
<dbReference type="FunFam" id="3.20.20.70:FF:000075">
    <property type="entry name" value="Tryptophan biosynthesis protein TRP1"/>
    <property type="match status" value="1"/>
</dbReference>
<dbReference type="InterPro" id="IPR044643">
    <property type="entry name" value="TrpF_fam"/>
</dbReference>
<evidence type="ECO:0000256" key="8">
    <source>
        <dbReference type="ARBA" id="ARBA00023141"/>
    </source>
</evidence>
<dbReference type="SUPFAM" id="SSF51366">
    <property type="entry name" value="Ribulose-phoshate binding barrel"/>
    <property type="match status" value="1"/>
</dbReference>
<gene>
    <name evidence="11" type="primary">trpCF</name>
    <name evidence="10" type="synonym">trpF</name>
    <name evidence="11" type="ORF">BAOM_1507</name>
</gene>
<dbReference type="AlphaFoldDB" id="A0A3Q9RLA8"/>
<keyword evidence="9 10" id="KW-0413">Isomerase</keyword>
<evidence type="ECO:0000256" key="5">
    <source>
        <dbReference type="ARBA" id="ARBA00022272"/>
    </source>
</evidence>